<evidence type="ECO:0000256" key="1">
    <source>
        <dbReference type="SAM" id="MobiDB-lite"/>
    </source>
</evidence>
<reference evidence="4 5" key="1">
    <citation type="journal article" date="2020" name="Nat. Food">
        <title>A phased Vanilla planifolia genome enables genetic improvement of flavour and production.</title>
        <authorList>
            <person name="Hasing T."/>
            <person name="Tang H."/>
            <person name="Brym M."/>
            <person name="Khazi F."/>
            <person name="Huang T."/>
            <person name="Chambers A.H."/>
        </authorList>
    </citation>
    <scope>NUCLEOTIDE SEQUENCE [LARGE SCALE GENOMIC DNA]</scope>
    <source>
        <tissue evidence="2">Leaf</tissue>
    </source>
</reference>
<evidence type="ECO:0000313" key="2">
    <source>
        <dbReference type="EMBL" id="KAG0488259.1"/>
    </source>
</evidence>
<evidence type="ECO:0000313" key="5">
    <source>
        <dbReference type="Proteomes" id="UP000639772"/>
    </source>
</evidence>
<dbReference type="AlphaFoldDB" id="A0A835V5J3"/>
<sequence length="52" mass="5746">MQAAADAKFYGHNEVFDILRARGARAPKIKRTPMTVSNPGEVPEYELSPDAE</sequence>
<accession>A0A835V5J3</accession>
<evidence type="ECO:0000313" key="3">
    <source>
        <dbReference type="EMBL" id="KAG0489952.1"/>
    </source>
</evidence>
<dbReference type="EMBL" id="JADCNM010000003">
    <property type="protein sequence ID" value="KAG0489952.1"/>
    <property type="molecule type" value="Genomic_DNA"/>
</dbReference>
<feature type="compositionally biased region" description="Acidic residues" evidence="1">
    <location>
        <begin position="43"/>
        <end position="52"/>
    </location>
</feature>
<dbReference type="OrthoDB" id="1974685at2759"/>
<name>A0A835V5J3_VANPL</name>
<gene>
    <name evidence="3" type="ORF">HPP92_006815</name>
    <name evidence="2" type="ORF">HPP92_007070</name>
</gene>
<comment type="caution">
    <text evidence="2">The sequence shown here is derived from an EMBL/GenBank/DDBJ whole genome shotgun (WGS) entry which is preliminary data.</text>
</comment>
<protein>
    <submittedName>
        <fullName evidence="2">Uncharacterized protein</fullName>
    </submittedName>
</protein>
<keyword evidence="4" id="KW-1185">Reference proteome</keyword>
<dbReference type="Proteomes" id="UP000636800">
    <property type="component" value="Chromosome 3"/>
</dbReference>
<evidence type="ECO:0000313" key="4">
    <source>
        <dbReference type="Proteomes" id="UP000636800"/>
    </source>
</evidence>
<dbReference type="EMBL" id="JADCNL010000003">
    <property type="protein sequence ID" value="KAG0488259.1"/>
    <property type="molecule type" value="Genomic_DNA"/>
</dbReference>
<proteinExistence type="predicted"/>
<feature type="region of interest" description="Disordered" evidence="1">
    <location>
        <begin position="31"/>
        <end position="52"/>
    </location>
</feature>
<dbReference type="Proteomes" id="UP000639772">
    <property type="component" value="Chromosome 3"/>
</dbReference>
<organism evidence="2 4">
    <name type="scientific">Vanilla planifolia</name>
    <name type="common">Vanilla</name>
    <dbReference type="NCBI Taxonomy" id="51239"/>
    <lineage>
        <taxon>Eukaryota</taxon>
        <taxon>Viridiplantae</taxon>
        <taxon>Streptophyta</taxon>
        <taxon>Embryophyta</taxon>
        <taxon>Tracheophyta</taxon>
        <taxon>Spermatophyta</taxon>
        <taxon>Magnoliopsida</taxon>
        <taxon>Liliopsida</taxon>
        <taxon>Asparagales</taxon>
        <taxon>Orchidaceae</taxon>
        <taxon>Vanilloideae</taxon>
        <taxon>Vanilleae</taxon>
        <taxon>Vanilla</taxon>
    </lineage>
</organism>